<dbReference type="Proteomes" id="UP000239352">
    <property type="component" value="Unassembled WGS sequence"/>
</dbReference>
<evidence type="ECO:0000259" key="1">
    <source>
        <dbReference type="Pfam" id="PF02627"/>
    </source>
</evidence>
<dbReference type="PANTHER" id="PTHR35446">
    <property type="entry name" value="SI:CH211-175M2.5"/>
    <property type="match status" value="1"/>
</dbReference>
<gene>
    <name evidence="2" type="ORF">CEP50_16220</name>
</gene>
<dbReference type="InterPro" id="IPR029032">
    <property type="entry name" value="AhpD-like"/>
</dbReference>
<dbReference type="EMBL" id="PVSR01000036">
    <property type="protein sequence ID" value="PRW62282.1"/>
    <property type="molecule type" value="Genomic_DNA"/>
</dbReference>
<dbReference type="InterPro" id="IPR003779">
    <property type="entry name" value="CMD-like"/>
</dbReference>
<dbReference type="STRING" id="1050202.GCA_000384035_03803"/>
<reference evidence="2 3" key="1">
    <citation type="submission" date="2018-03" db="EMBL/GenBank/DDBJ databases">
        <title>Actinopolyspora mortivallis from Sahara, screening for active biomolecules.</title>
        <authorList>
            <person name="Selama O."/>
            <person name="Wellington E.M.H."/>
            <person name="Hacene H."/>
        </authorList>
    </citation>
    <scope>NUCLEOTIDE SEQUENCE [LARGE SCALE GENOMIC DNA]</scope>
    <source>
        <strain evidence="2 3">M5A</strain>
    </source>
</reference>
<dbReference type="GO" id="GO:0051920">
    <property type="term" value="F:peroxiredoxin activity"/>
    <property type="evidence" value="ECO:0007669"/>
    <property type="project" value="InterPro"/>
</dbReference>
<dbReference type="InterPro" id="IPR004675">
    <property type="entry name" value="AhpD_core"/>
</dbReference>
<dbReference type="Gene3D" id="1.20.1290.10">
    <property type="entry name" value="AhpD-like"/>
    <property type="match status" value="1"/>
</dbReference>
<protein>
    <submittedName>
        <fullName evidence="2">Carboxymuconolactone decarboxylase</fullName>
    </submittedName>
</protein>
<dbReference type="SUPFAM" id="SSF69118">
    <property type="entry name" value="AhpD-like"/>
    <property type="match status" value="1"/>
</dbReference>
<organism evidence="2 3">
    <name type="scientific">Actinopolyspora mortivallis</name>
    <dbReference type="NCBI Taxonomy" id="33906"/>
    <lineage>
        <taxon>Bacteria</taxon>
        <taxon>Bacillati</taxon>
        <taxon>Actinomycetota</taxon>
        <taxon>Actinomycetes</taxon>
        <taxon>Actinopolysporales</taxon>
        <taxon>Actinopolysporaceae</taxon>
        <taxon>Actinopolyspora</taxon>
    </lineage>
</organism>
<keyword evidence="3" id="KW-1185">Reference proteome</keyword>
<name>A0A2T0GT38_ACTMO</name>
<dbReference type="PANTHER" id="PTHR35446:SF2">
    <property type="entry name" value="CARBOXYMUCONOLACTONE DECARBOXYLASE-LIKE DOMAIN-CONTAINING PROTEIN"/>
    <property type="match status" value="1"/>
</dbReference>
<dbReference type="NCBIfam" id="TIGR01926">
    <property type="entry name" value="peroxid_rel"/>
    <property type="match status" value="1"/>
</dbReference>
<dbReference type="InterPro" id="IPR010195">
    <property type="entry name" value="Uncharacterised_peroxidase-rel"/>
</dbReference>
<accession>A0A2T0GT38</accession>
<proteinExistence type="predicted"/>
<comment type="caution">
    <text evidence="2">The sequence shown here is derived from an EMBL/GenBank/DDBJ whole genome shotgun (WGS) entry which is preliminary data.</text>
</comment>
<evidence type="ECO:0000313" key="2">
    <source>
        <dbReference type="EMBL" id="PRW62282.1"/>
    </source>
</evidence>
<dbReference type="Pfam" id="PF02627">
    <property type="entry name" value="CMD"/>
    <property type="match status" value="1"/>
</dbReference>
<evidence type="ECO:0000313" key="3">
    <source>
        <dbReference type="Proteomes" id="UP000239352"/>
    </source>
</evidence>
<dbReference type="RefSeq" id="WP_106114793.1">
    <property type="nucleotide sequence ID" value="NZ_PVSR01000036.1"/>
</dbReference>
<sequence>MPHIDTQNEQPGILGLISYRPRTGRALTELADALLRDEQGLSRGERELIAAAVSSGNGCTFCAASHGAFAAHQIPGGNEAVEAACANPHQAALPARTRALLNLAEDVRKGGREVTEQRVAEAREAGADDVDIHDTVLIAAAFCMFNRYVDGLNANLPDDERFYEELARAITEHGYTAAVSNEPPG</sequence>
<dbReference type="AlphaFoldDB" id="A0A2T0GT38"/>
<feature type="domain" description="Carboxymuconolactone decarboxylase-like" evidence="1">
    <location>
        <begin position="21"/>
        <end position="72"/>
    </location>
</feature>
<dbReference type="NCBIfam" id="TIGR00778">
    <property type="entry name" value="ahpD_dom"/>
    <property type="match status" value="1"/>
</dbReference>
<dbReference type="InParanoid" id="A0A2T0GT38"/>